<dbReference type="SUPFAM" id="SSF82866">
    <property type="entry name" value="Multidrug efflux transporter AcrB transmembrane domain"/>
    <property type="match status" value="2"/>
</dbReference>
<evidence type="ECO:0000256" key="7">
    <source>
        <dbReference type="ARBA" id="ARBA00023136"/>
    </source>
</evidence>
<dbReference type="Gene3D" id="1.20.1640.10">
    <property type="entry name" value="Multidrug efflux transporter AcrB transmembrane domain"/>
    <property type="match status" value="2"/>
</dbReference>
<gene>
    <name evidence="9" type="ORF">GWK41_05115</name>
</gene>
<dbReference type="Proteomes" id="UP000772812">
    <property type="component" value="Unassembled WGS sequence"/>
</dbReference>
<keyword evidence="6 8" id="KW-1133">Transmembrane helix</keyword>
<comment type="similarity">
    <text evidence="2">Belongs to the resistance-nodulation-cell division (RND) (TC 2.A.6) family.</text>
</comment>
<feature type="transmembrane region" description="Helical" evidence="8">
    <location>
        <begin position="531"/>
        <end position="550"/>
    </location>
</feature>
<proteinExistence type="inferred from homology"/>
<evidence type="ECO:0000313" key="9">
    <source>
        <dbReference type="EMBL" id="MBK3332440.1"/>
    </source>
</evidence>
<evidence type="ECO:0000256" key="2">
    <source>
        <dbReference type="ARBA" id="ARBA00010942"/>
    </source>
</evidence>
<dbReference type="InterPro" id="IPR001036">
    <property type="entry name" value="Acrflvin-R"/>
</dbReference>
<evidence type="ECO:0000313" key="10">
    <source>
        <dbReference type="Proteomes" id="UP000772812"/>
    </source>
</evidence>
<dbReference type="Gene3D" id="3.30.70.1440">
    <property type="entry name" value="Multidrug efflux transporter AcrB pore domain"/>
    <property type="match status" value="1"/>
</dbReference>
<feature type="transmembrane region" description="Helical" evidence="8">
    <location>
        <begin position="483"/>
        <end position="501"/>
    </location>
</feature>
<reference evidence="9 10" key="1">
    <citation type="journal article" date="2021" name="Syst. Appl. Microbiol.">
        <title>Persephonella atlantica sp. nov.: How to adapt to physico-chemical gradients in high temperature hydrothermal habitats.</title>
        <authorList>
            <person name="Francois D.X."/>
            <person name="Godfroy A."/>
            <person name="Mathien C."/>
            <person name="Aube J."/>
            <person name="Cathalot C."/>
            <person name="Lesongeur F."/>
            <person name="L'Haridon S."/>
            <person name="Philippon X."/>
            <person name="Roussel E.G."/>
        </authorList>
    </citation>
    <scope>NUCLEOTIDE SEQUENCE [LARGE SCALE GENOMIC DNA]</scope>
    <source>
        <strain evidence="9 10">MO1340</strain>
    </source>
</reference>
<dbReference type="InterPro" id="IPR004763">
    <property type="entry name" value="CusA-like"/>
</dbReference>
<dbReference type="Pfam" id="PF00873">
    <property type="entry name" value="ACR_tran"/>
    <property type="match status" value="1"/>
</dbReference>
<dbReference type="SUPFAM" id="SSF82714">
    <property type="entry name" value="Multidrug efflux transporter AcrB TolC docking domain, DN and DC subdomains"/>
    <property type="match status" value="2"/>
</dbReference>
<dbReference type="RefSeq" id="WP_200673866.1">
    <property type="nucleotide sequence ID" value="NZ_JAACYA010000002.1"/>
</dbReference>
<dbReference type="PANTHER" id="PTHR32063:SF19">
    <property type="entry name" value="CATION EFFLUX SYSTEM PROTEIN CUSA"/>
    <property type="match status" value="1"/>
</dbReference>
<evidence type="ECO:0000256" key="8">
    <source>
        <dbReference type="SAM" id="Phobius"/>
    </source>
</evidence>
<dbReference type="SUPFAM" id="SSF82693">
    <property type="entry name" value="Multidrug efflux transporter AcrB pore domain, PN1, PN2, PC1 and PC2 subdomains"/>
    <property type="match status" value="2"/>
</dbReference>
<protein>
    <submittedName>
        <fullName evidence="9">Efflux RND transporter permease subunit</fullName>
    </submittedName>
</protein>
<dbReference type="EMBL" id="JAACYA010000002">
    <property type="protein sequence ID" value="MBK3332440.1"/>
    <property type="molecule type" value="Genomic_DNA"/>
</dbReference>
<dbReference type="Gene3D" id="3.30.2090.10">
    <property type="entry name" value="Multidrug efflux transporter AcrB TolC docking domain, DN and DC subdomains"/>
    <property type="match status" value="2"/>
</dbReference>
<feature type="transmembrane region" description="Helical" evidence="8">
    <location>
        <begin position="446"/>
        <end position="463"/>
    </location>
</feature>
<dbReference type="Gene3D" id="3.30.70.1320">
    <property type="entry name" value="Multidrug efflux transporter AcrB pore domain like"/>
    <property type="match status" value="1"/>
</dbReference>
<dbReference type="PRINTS" id="PR00702">
    <property type="entry name" value="ACRIFLAVINRP"/>
</dbReference>
<organism evidence="9 10">
    <name type="scientific">Persephonella atlantica</name>
    <dbReference type="NCBI Taxonomy" id="2699429"/>
    <lineage>
        <taxon>Bacteria</taxon>
        <taxon>Pseudomonadati</taxon>
        <taxon>Aquificota</taxon>
        <taxon>Aquificia</taxon>
        <taxon>Aquificales</taxon>
        <taxon>Hydrogenothermaceae</taxon>
        <taxon>Persephonella</taxon>
    </lineage>
</organism>
<keyword evidence="7 8" id="KW-0472">Membrane</keyword>
<dbReference type="Gene3D" id="3.30.70.1430">
    <property type="entry name" value="Multidrug efflux transporter AcrB pore domain"/>
    <property type="match status" value="2"/>
</dbReference>
<evidence type="ECO:0000256" key="1">
    <source>
        <dbReference type="ARBA" id="ARBA00004651"/>
    </source>
</evidence>
<dbReference type="NCBIfam" id="TIGR00914">
    <property type="entry name" value="2A0601"/>
    <property type="match status" value="1"/>
</dbReference>
<evidence type="ECO:0000256" key="4">
    <source>
        <dbReference type="ARBA" id="ARBA00022475"/>
    </source>
</evidence>
<feature type="transmembrane region" description="Helical" evidence="8">
    <location>
        <begin position="979"/>
        <end position="1000"/>
    </location>
</feature>
<evidence type="ECO:0000256" key="6">
    <source>
        <dbReference type="ARBA" id="ARBA00022989"/>
    </source>
</evidence>
<accession>A0ABS1GHP9</accession>
<feature type="transmembrane region" description="Helical" evidence="8">
    <location>
        <begin position="361"/>
        <end position="382"/>
    </location>
</feature>
<dbReference type="InterPro" id="IPR027463">
    <property type="entry name" value="AcrB_DN_DC_subdom"/>
</dbReference>
<feature type="transmembrane region" description="Helical" evidence="8">
    <location>
        <begin position="1006"/>
        <end position="1032"/>
    </location>
</feature>
<keyword evidence="5 8" id="KW-0812">Transmembrane</keyword>
<keyword evidence="3" id="KW-0813">Transport</keyword>
<feature type="transmembrane region" description="Helical" evidence="8">
    <location>
        <begin position="920"/>
        <end position="944"/>
    </location>
</feature>
<evidence type="ECO:0000256" key="5">
    <source>
        <dbReference type="ARBA" id="ARBA00022692"/>
    </source>
</evidence>
<feature type="transmembrane region" description="Helical" evidence="8">
    <location>
        <begin position="894"/>
        <end position="914"/>
    </location>
</feature>
<keyword evidence="4" id="KW-1003">Cell membrane</keyword>
<name>A0ABS1GHP9_9AQUI</name>
<comment type="subcellular location">
    <subcellularLocation>
        <location evidence="1">Cell membrane</location>
        <topology evidence="1">Multi-pass membrane protein</topology>
    </subcellularLocation>
</comment>
<feature type="transmembrane region" description="Helical" evidence="8">
    <location>
        <begin position="388"/>
        <end position="409"/>
    </location>
</feature>
<sequence>MIESVIRWSVKNKLIVLSLVVILIGASIWALKKTPLDAIPDLSPPQVIIYSKWTGQSPSVIEDQLTYPIVSVLLSAPEIETVRGVSSFETSAVYVIFKEGTDIYWARSRVLEYLSQIKDKLPKTAEITIGPDATGVGWVYEYALFSEKRNLWQLRTLQDWYLRYALLGVDGVAEVASIGGFVKGYQITVKPEKLREYNISIKDVLKAVRSNNNDVGGGTVEKNGFEFIIQGLGYLRNLDDIREITVKTLKDGTPLRIKDIATVQLVPMGRRGVADLNGLGEVVGGIVVMRFGENAYSVIQKVKQKLRELQQSLPEDIKIITTYDRSELIEKAINTLKRALFEESIIVLIVITLFLLHIRSALVIIITLPLAVLSGFLFMKMLGITSNIMSLGGIAIAIGALVDGAIIMVENVHKHIERLRKEKGEITEKDRIDAVIKSSIQVGKPVFFALLIIVVSFLPVFALTGQEGMLFKPLAYTKTFTMLAASVLAVTLVPVLMIYLIKGRILPEMKNPVSFVMIKSYSPLIKLTLKIRYLVLFLTVLAILSIYPLYKKLSWEFMPMMNEQTFMYMPVTPPGISVTQAKKLTQITDRIIASFPEVDTVFGKAGRAETATDPAPLSMIETIITFKPKEYWREGMTYEKLMQEMDEKLQIPGLTNSWTYPIRGRIDMLLTGIRTPLGIKIYGADLKKLQEIGSQIEKALKSMPQTMSVFADRVSNGYYLNIEIDREKLSRYNLSVDEINSFIQTAMGGMPVSQFYNGLERYPILLRYPLDYRNNVEEIKNLYIPVGNGKQIPLKAVAKVYYAEAPSVIKSEKGMKVLFVYITPMQNVTPEEYVNAATEALKHIKIPEGYFIEWAGQSQYLQHAKERLKYIIPLTVLIIFLLVYITFKDLTNTLIVMLSLPFALIGGLLYIDYLNFNMSIAVVVGFLALLGVAAETAIVMVVYLEEAVKKKLSQKGKLNKSDFMEAVYEGAVLRVRPKMMTVITILAGLVPLMYITGVGSEVMQRIAAPMIGGVISSAVLTLLVIPAVYSIFQKKKYLTK</sequence>
<keyword evidence="10" id="KW-1185">Reference proteome</keyword>
<dbReference type="PANTHER" id="PTHR32063">
    <property type="match status" value="1"/>
</dbReference>
<evidence type="ECO:0000256" key="3">
    <source>
        <dbReference type="ARBA" id="ARBA00022448"/>
    </source>
</evidence>
<comment type="caution">
    <text evidence="9">The sequence shown here is derived from an EMBL/GenBank/DDBJ whole genome shotgun (WGS) entry which is preliminary data.</text>
</comment>
<feature type="transmembrane region" description="Helical" evidence="8">
    <location>
        <begin position="339"/>
        <end position="356"/>
    </location>
</feature>
<feature type="transmembrane region" description="Helical" evidence="8">
    <location>
        <begin position="870"/>
        <end position="887"/>
    </location>
</feature>